<comment type="caution">
    <text evidence="2">The sequence shown here is derived from an EMBL/GenBank/DDBJ whole genome shotgun (WGS) entry which is preliminary data.</text>
</comment>
<dbReference type="AlphaFoldDB" id="A0A9P4TQP5"/>
<dbReference type="Proteomes" id="UP000800093">
    <property type="component" value="Unassembled WGS sequence"/>
</dbReference>
<dbReference type="GO" id="GO:0008033">
    <property type="term" value="P:tRNA processing"/>
    <property type="evidence" value="ECO:0007669"/>
    <property type="project" value="InterPro"/>
</dbReference>
<accession>A0A9P4TQP5</accession>
<reference evidence="3" key="1">
    <citation type="journal article" date="2020" name="Stud. Mycol.">
        <title>101 Dothideomycetes genomes: A test case for predicting lifestyles and emergence of pathogens.</title>
        <authorList>
            <person name="Haridas S."/>
            <person name="Albert R."/>
            <person name="Binder M."/>
            <person name="Bloem J."/>
            <person name="LaButti K."/>
            <person name="Salamov A."/>
            <person name="Andreopoulos B."/>
            <person name="Baker S."/>
            <person name="Barry K."/>
            <person name="Bills G."/>
            <person name="Bluhm B."/>
            <person name="Cannon C."/>
            <person name="Castanera R."/>
            <person name="Culley D."/>
            <person name="Daum C."/>
            <person name="Ezra D."/>
            <person name="Gonzalez J."/>
            <person name="Henrissat B."/>
            <person name="Kuo A."/>
            <person name="Liang C."/>
            <person name="Lipzen A."/>
            <person name="Lutzoni F."/>
            <person name="Magnuson J."/>
            <person name="Mondo S."/>
            <person name="Nolan M."/>
            <person name="Ohm R."/>
            <person name="Pangilinan J."/>
            <person name="Park H.-J."/>
            <person name="Ramirez L."/>
            <person name="Alfaro M."/>
            <person name="Sun H."/>
            <person name="Tritt A."/>
            <person name="Yoshinaga Y."/>
            <person name="Zwiers L.-H."/>
            <person name="Turgeon B."/>
            <person name="Goodwin S."/>
            <person name="Spatafora J."/>
            <person name="Crous P."/>
            <person name="Grigoriev I."/>
        </authorList>
    </citation>
    <scope>NUCLEOTIDE SEQUENCE [LARGE SCALE GENOMIC DNA]</scope>
    <source>
        <strain evidence="3">CBS 304.66</strain>
    </source>
</reference>
<sequence length="253" mass="26937">MAAGIKKSSKPIFKTEIPFTETRCPQISPKDQDVILDLLCNLLSPLGHHRKTHNPPSQGKKRKRKSKSKSSTNNDSVSAPLDISTPPVPPLSKCILVGLNSVTRHMSSLASLSAPSAASAITNPDKEQRTEKPSVEIPVPISVLIIPHLSPQSSLSHAHLPTLFYLSTHSAQLDSSIASSLTTPSRLIALPTSAEAKLASALHLPRVGALGILEGAPGAEALLNYVRDTVGDVECPWIEEGLKAEWKGVKVGI</sequence>
<dbReference type="GO" id="GO:0000171">
    <property type="term" value="F:ribonuclease MRP activity"/>
    <property type="evidence" value="ECO:0007669"/>
    <property type="project" value="TreeGrafter"/>
</dbReference>
<feature type="region of interest" description="Disordered" evidence="1">
    <location>
        <begin position="46"/>
        <end position="84"/>
    </location>
</feature>
<name>A0A9P4TQP5_9PLEO</name>
<dbReference type="GO" id="GO:0004526">
    <property type="term" value="F:ribonuclease P activity"/>
    <property type="evidence" value="ECO:0007669"/>
    <property type="project" value="TreeGrafter"/>
</dbReference>
<dbReference type="PANTHER" id="PTHR28272:SF1">
    <property type="entry name" value="RIBONUCLEASES P_MRP PROTEIN SUBUNIT POP3"/>
    <property type="match status" value="1"/>
</dbReference>
<evidence type="ECO:0000313" key="2">
    <source>
        <dbReference type="EMBL" id="KAF2270232.1"/>
    </source>
</evidence>
<dbReference type="PANTHER" id="PTHR28272">
    <property type="entry name" value="RIBONUCLEASES P/MRP PROTEIN SUBUNIT POP3"/>
    <property type="match status" value="1"/>
</dbReference>
<dbReference type="GO" id="GO:0034965">
    <property type="term" value="P:intronic box C/D snoRNA processing"/>
    <property type="evidence" value="ECO:0007669"/>
    <property type="project" value="TreeGrafter"/>
</dbReference>
<evidence type="ECO:0000313" key="3">
    <source>
        <dbReference type="Proteomes" id="UP000800093"/>
    </source>
</evidence>
<feature type="compositionally biased region" description="Basic residues" evidence="1">
    <location>
        <begin position="47"/>
        <end position="68"/>
    </location>
</feature>
<dbReference type="InterPro" id="IPR013241">
    <property type="entry name" value="RNase_P_Pop3"/>
</dbReference>
<protein>
    <submittedName>
        <fullName evidence="2">Uncharacterized protein</fullName>
    </submittedName>
</protein>
<keyword evidence="3" id="KW-1185">Reference proteome</keyword>
<gene>
    <name evidence="2" type="ORF">CC78DRAFT_196022</name>
</gene>
<proteinExistence type="predicted"/>
<dbReference type="GO" id="GO:0005829">
    <property type="term" value="C:cytosol"/>
    <property type="evidence" value="ECO:0007669"/>
    <property type="project" value="TreeGrafter"/>
</dbReference>
<evidence type="ECO:0000256" key="1">
    <source>
        <dbReference type="SAM" id="MobiDB-lite"/>
    </source>
</evidence>
<dbReference type="GO" id="GO:0005655">
    <property type="term" value="C:nucleolar ribonuclease P complex"/>
    <property type="evidence" value="ECO:0007669"/>
    <property type="project" value="TreeGrafter"/>
</dbReference>
<dbReference type="OrthoDB" id="20109at2759"/>
<feature type="region of interest" description="Disordered" evidence="1">
    <location>
        <begin position="113"/>
        <end position="133"/>
    </location>
</feature>
<feature type="compositionally biased region" description="Basic and acidic residues" evidence="1">
    <location>
        <begin position="124"/>
        <end position="133"/>
    </location>
</feature>
<dbReference type="GO" id="GO:0006364">
    <property type="term" value="P:rRNA processing"/>
    <property type="evidence" value="ECO:0007669"/>
    <property type="project" value="InterPro"/>
</dbReference>
<organism evidence="2 3">
    <name type="scientific">Lojkania enalia</name>
    <dbReference type="NCBI Taxonomy" id="147567"/>
    <lineage>
        <taxon>Eukaryota</taxon>
        <taxon>Fungi</taxon>
        <taxon>Dikarya</taxon>
        <taxon>Ascomycota</taxon>
        <taxon>Pezizomycotina</taxon>
        <taxon>Dothideomycetes</taxon>
        <taxon>Pleosporomycetidae</taxon>
        <taxon>Pleosporales</taxon>
        <taxon>Pleosporales incertae sedis</taxon>
        <taxon>Lojkania</taxon>
    </lineage>
</organism>
<dbReference type="EMBL" id="ML986580">
    <property type="protein sequence ID" value="KAF2270232.1"/>
    <property type="molecule type" value="Genomic_DNA"/>
</dbReference>
<dbReference type="GO" id="GO:0000172">
    <property type="term" value="C:ribonuclease MRP complex"/>
    <property type="evidence" value="ECO:0007669"/>
    <property type="project" value="TreeGrafter"/>
</dbReference>